<dbReference type="Proteomes" id="UP000626697">
    <property type="component" value="Unassembled WGS sequence"/>
</dbReference>
<evidence type="ECO:0008006" key="3">
    <source>
        <dbReference type="Google" id="ProtNLM"/>
    </source>
</evidence>
<keyword evidence="2" id="KW-1185">Reference proteome</keyword>
<sequence>MAEDKRKLDYTIDDLKKRFGMTAVIRAASLKPASQVFERSQKIGGHYK</sequence>
<proteinExistence type="predicted"/>
<organism evidence="1 2">
    <name type="scientific">Peribacillus huizhouensis</name>
    <dbReference type="NCBI Taxonomy" id="1501239"/>
    <lineage>
        <taxon>Bacteria</taxon>
        <taxon>Bacillati</taxon>
        <taxon>Bacillota</taxon>
        <taxon>Bacilli</taxon>
        <taxon>Bacillales</taxon>
        <taxon>Bacillaceae</taxon>
        <taxon>Peribacillus</taxon>
    </lineage>
</organism>
<reference evidence="1 2" key="1">
    <citation type="submission" date="2020-08" db="EMBL/GenBank/DDBJ databases">
        <title>Genomic Encyclopedia of Type Strains, Phase IV (KMG-IV): sequencing the most valuable type-strain genomes for metagenomic binning, comparative biology and taxonomic classification.</title>
        <authorList>
            <person name="Goeker M."/>
        </authorList>
    </citation>
    <scope>NUCLEOTIDE SEQUENCE [LARGE SCALE GENOMIC DNA]</scope>
    <source>
        <strain evidence="1 2">DSM 105481</strain>
    </source>
</reference>
<comment type="caution">
    <text evidence="1">The sequence shown here is derived from an EMBL/GenBank/DDBJ whole genome shotgun (WGS) entry which is preliminary data.</text>
</comment>
<accession>A0ABR6CQG9</accession>
<protein>
    <recommendedName>
        <fullName evidence="3">DNA polymerase IV</fullName>
    </recommendedName>
</protein>
<evidence type="ECO:0000313" key="2">
    <source>
        <dbReference type="Proteomes" id="UP000626697"/>
    </source>
</evidence>
<name>A0ABR6CQG9_9BACI</name>
<dbReference type="EMBL" id="JACJHX010000007">
    <property type="protein sequence ID" value="MBA9027286.1"/>
    <property type="molecule type" value="Genomic_DNA"/>
</dbReference>
<dbReference type="RefSeq" id="WP_182502824.1">
    <property type="nucleotide sequence ID" value="NZ_JACJHX010000007.1"/>
</dbReference>
<evidence type="ECO:0000313" key="1">
    <source>
        <dbReference type="EMBL" id="MBA9027286.1"/>
    </source>
</evidence>
<gene>
    <name evidence="1" type="ORF">HNP81_002576</name>
</gene>